<protein>
    <submittedName>
        <fullName evidence="1">Uncharacterized protein</fullName>
    </submittedName>
</protein>
<name>A0AAV5KNB0_9ROSI</name>
<dbReference type="AlphaFoldDB" id="A0AAV5KNB0"/>
<reference evidence="1 2" key="1">
    <citation type="journal article" date="2021" name="Commun. Biol.">
        <title>The genome of Shorea leprosula (Dipterocarpaceae) highlights the ecological relevance of drought in aseasonal tropical rainforests.</title>
        <authorList>
            <person name="Ng K.K.S."/>
            <person name="Kobayashi M.J."/>
            <person name="Fawcett J.A."/>
            <person name="Hatakeyama M."/>
            <person name="Paape T."/>
            <person name="Ng C.H."/>
            <person name="Ang C.C."/>
            <person name="Tnah L.H."/>
            <person name="Lee C.T."/>
            <person name="Nishiyama T."/>
            <person name="Sese J."/>
            <person name="O'Brien M.J."/>
            <person name="Copetti D."/>
            <person name="Mohd Noor M.I."/>
            <person name="Ong R.C."/>
            <person name="Putra M."/>
            <person name="Sireger I.Z."/>
            <person name="Indrioko S."/>
            <person name="Kosugi Y."/>
            <person name="Izuno A."/>
            <person name="Isagi Y."/>
            <person name="Lee S.L."/>
            <person name="Shimizu K.K."/>
        </authorList>
    </citation>
    <scope>NUCLEOTIDE SEQUENCE [LARGE SCALE GENOMIC DNA]</scope>
    <source>
        <strain evidence="1">214</strain>
    </source>
</reference>
<sequence>MFQALFHLFQRDPVSLTTFYLIEKTNNVFQVPKYMVLIRFCLSSQVHRIYSVPA</sequence>
<accession>A0AAV5KNB0</accession>
<organism evidence="1 2">
    <name type="scientific">Rubroshorea leprosula</name>
    <dbReference type="NCBI Taxonomy" id="152421"/>
    <lineage>
        <taxon>Eukaryota</taxon>
        <taxon>Viridiplantae</taxon>
        <taxon>Streptophyta</taxon>
        <taxon>Embryophyta</taxon>
        <taxon>Tracheophyta</taxon>
        <taxon>Spermatophyta</taxon>
        <taxon>Magnoliopsida</taxon>
        <taxon>eudicotyledons</taxon>
        <taxon>Gunneridae</taxon>
        <taxon>Pentapetalae</taxon>
        <taxon>rosids</taxon>
        <taxon>malvids</taxon>
        <taxon>Malvales</taxon>
        <taxon>Dipterocarpaceae</taxon>
        <taxon>Rubroshorea</taxon>
    </lineage>
</organism>
<dbReference type="Proteomes" id="UP001054252">
    <property type="component" value="Unassembled WGS sequence"/>
</dbReference>
<evidence type="ECO:0000313" key="1">
    <source>
        <dbReference type="EMBL" id="GKV26130.1"/>
    </source>
</evidence>
<dbReference type="EMBL" id="BPVZ01000071">
    <property type="protein sequence ID" value="GKV26130.1"/>
    <property type="molecule type" value="Genomic_DNA"/>
</dbReference>
<proteinExistence type="predicted"/>
<evidence type="ECO:0000313" key="2">
    <source>
        <dbReference type="Proteomes" id="UP001054252"/>
    </source>
</evidence>
<keyword evidence="2" id="KW-1185">Reference proteome</keyword>
<gene>
    <name evidence="1" type="ORF">SLEP1_g35481</name>
</gene>
<comment type="caution">
    <text evidence="1">The sequence shown here is derived from an EMBL/GenBank/DDBJ whole genome shotgun (WGS) entry which is preliminary data.</text>
</comment>